<dbReference type="PRINTS" id="PR01403">
    <property type="entry name" value="8OXTPHPHTASE"/>
</dbReference>
<dbReference type="InterPro" id="IPR003563">
    <property type="entry name" value="8ODP"/>
</dbReference>
<dbReference type="STRING" id="1797994.A2227_07385"/>
<dbReference type="Proteomes" id="UP000178367">
    <property type="component" value="Unassembled WGS sequence"/>
</dbReference>
<evidence type="ECO:0000256" key="3">
    <source>
        <dbReference type="ARBA" id="ARBA00005582"/>
    </source>
</evidence>
<comment type="catalytic activity">
    <reaction evidence="12">
        <text>8-oxo-dGTP + H2O = 8-oxo-dGMP + diphosphate + H(+)</text>
        <dbReference type="Rhea" id="RHEA:31575"/>
        <dbReference type="ChEBI" id="CHEBI:15377"/>
        <dbReference type="ChEBI" id="CHEBI:15378"/>
        <dbReference type="ChEBI" id="CHEBI:33019"/>
        <dbReference type="ChEBI" id="CHEBI:63224"/>
        <dbReference type="ChEBI" id="CHEBI:77896"/>
    </reaction>
    <physiologicalReaction direction="left-to-right" evidence="12">
        <dbReference type="Rhea" id="RHEA:31576"/>
    </physiologicalReaction>
</comment>
<dbReference type="InterPro" id="IPR015797">
    <property type="entry name" value="NUDIX_hydrolase-like_dom_sf"/>
</dbReference>
<dbReference type="Gene3D" id="3.90.79.10">
    <property type="entry name" value="Nucleoside Triphosphate Pyrophosphohydrolase"/>
    <property type="match status" value="1"/>
</dbReference>
<dbReference type="PRINTS" id="PR00502">
    <property type="entry name" value="NUDIXFAMILY"/>
</dbReference>
<evidence type="ECO:0000256" key="1">
    <source>
        <dbReference type="ARBA" id="ARBA00001946"/>
    </source>
</evidence>
<evidence type="ECO:0000256" key="9">
    <source>
        <dbReference type="ARBA" id="ARBA00022884"/>
    </source>
</evidence>
<dbReference type="PANTHER" id="PTHR43758">
    <property type="entry name" value="7,8-DIHYDRO-8-OXOGUANINE TRIPHOSPHATASE"/>
    <property type="match status" value="1"/>
</dbReference>
<evidence type="ECO:0000313" key="27">
    <source>
        <dbReference type="EMBL" id="OGF25192.1"/>
    </source>
</evidence>
<dbReference type="InterPro" id="IPR020476">
    <property type="entry name" value="Nudix_hydrolase"/>
</dbReference>
<evidence type="ECO:0000259" key="26">
    <source>
        <dbReference type="PROSITE" id="PS51462"/>
    </source>
</evidence>
<keyword evidence="8" id="KW-0460">Magnesium</keyword>
<evidence type="ECO:0000256" key="16">
    <source>
        <dbReference type="ARBA" id="ARBA00029673"/>
    </source>
</evidence>
<dbReference type="AlphaFoldDB" id="A0A1F5SF13"/>
<evidence type="ECO:0000256" key="22">
    <source>
        <dbReference type="ARBA" id="ARBA00048894"/>
    </source>
</evidence>
<comment type="caution">
    <text evidence="27">The sequence shown here is derived from an EMBL/GenBank/DDBJ whole genome shotgun (WGS) entry which is preliminary data.</text>
</comment>
<evidence type="ECO:0000256" key="25">
    <source>
        <dbReference type="RuleBase" id="RU003476"/>
    </source>
</evidence>
<comment type="function">
    <text evidence="24">Oxidized purine nucleoside triphosphate hydrolase which is a prominent sanitizer of the oxidized nucleotide pool. Catalyzes the hydrolysis of 2-oxo-dATP (2-hydroxy-dATP) into 2-oxo-dAMP. Also has a significant hydrolase activity toward 2-oxo-ATP, 8-oxo-dGTP and 8-oxo-dATP. Through the hydrolysis of oxidized purine nucleoside triphosphates, prevents their incorporation into DNA and the subsequent transversions A:T to C:G and G:C to T:A. Also catalyzes the hydrolysis of methylated purine nucleoside triphosphate preventing their integration into DNA. Through this antimutagenic activity protects cells from oxidative stress.</text>
</comment>
<evidence type="ECO:0000256" key="17">
    <source>
        <dbReference type="ARBA" id="ARBA00030634"/>
    </source>
</evidence>
<evidence type="ECO:0000256" key="24">
    <source>
        <dbReference type="ARBA" id="ARBA00053094"/>
    </source>
</evidence>
<dbReference type="EMBL" id="MFGB01000023">
    <property type="protein sequence ID" value="OGF25192.1"/>
    <property type="molecule type" value="Genomic_DNA"/>
</dbReference>
<comment type="catalytic activity">
    <reaction evidence="23">
        <text>N(6)-methyl-dATP + H2O = N(6)-methyl-dAMP + diphosphate + H(+)</text>
        <dbReference type="Rhea" id="RHEA:67604"/>
        <dbReference type="ChEBI" id="CHEBI:15377"/>
        <dbReference type="ChEBI" id="CHEBI:15378"/>
        <dbReference type="ChEBI" id="CHEBI:33019"/>
        <dbReference type="ChEBI" id="CHEBI:169976"/>
        <dbReference type="ChEBI" id="CHEBI:172872"/>
    </reaction>
    <physiologicalReaction direction="left-to-right" evidence="23">
        <dbReference type="Rhea" id="RHEA:67605"/>
    </physiologicalReaction>
</comment>
<dbReference type="GO" id="GO:0005737">
    <property type="term" value="C:cytoplasm"/>
    <property type="evidence" value="ECO:0007669"/>
    <property type="project" value="UniProtKB-SubCell"/>
</dbReference>
<evidence type="ECO:0000256" key="21">
    <source>
        <dbReference type="ARBA" id="ARBA00048002"/>
    </source>
</evidence>
<evidence type="ECO:0000256" key="10">
    <source>
        <dbReference type="ARBA" id="ARBA00024448"/>
    </source>
</evidence>
<keyword evidence="7 25" id="KW-0378">Hydrolase</keyword>
<evidence type="ECO:0000256" key="13">
    <source>
        <dbReference type="ARBA" id="ARBA00024596"/>
    </source>
</evidence>
<gene>
    <name evidence="27" type="ORF">A2227_07385</name>
</gene>
<evidence type="ECO:0000256" key="4">
    <source>
        <dbReference type="ARBA" id="ARBA00011245"/>
    </source>
</evidence>
<dbReference type="CDD" id="cd03427">
    <property type="entry name" value="NUDIX_MTH1_Nudt1"/>
    <property type="match status" value="1"/>
</dbReference>
<accession>A0A1F5SF13</accession>
<dbReference type="PROSITE" id="PS51462">
    <property type="entry name" value="NUDIX"/>
    <property type="match status" value="1"/>
</dbReference>
<comment type="catalytic activity">
    <reaction evidence="21">
        <text>N(6)-methyl-ATP + H2O = N(6)-methyl-AMP + diphosphate + H(+)</text>
        <dbReference type="Rhea" id="RHEA:67608"/>
        <dbReference type="ChEBI" id="CHEBI:15377"/>
        <dbReference type="ChEBI" id="CHEBI:15378"/>
        <dbReference type="ChEBI" id="CHEBI:33019"/>
        <dbReference type="ChEBI" id="CHEBI:144842"/>
        <dbReference type="ChEBI" id="CHEBI:172873"/>
    </reaction>
    <physiologicalReaction direction="left-to-right" evidence="21">
        <dbReference type="Rhea" id="RHEA:67609"/>
    </physiologicalReaction>
</comment>
<reference evidence="27 28" key="1">
    <citation type="journal article" date="2016" name="Nat. Commun.">
        <title>Thousands of microbial genomes shed light on interconnected biogeochemical processes in an aquifer system.</title>
        <authorList>
            <person name="Anantharaman K."/>
            <person name="Brown C.T."/>
            <person name="Hug L.A."/>
            <person name="Sharon I."/>
            <person name="Castelle C.J."/>
            <person name="Probst A.J."/>
            <person name="Thomas B.C."/>
            <person name="Singh A."/>
            <person name="Wilkins M.J."/>
            <person name="Karaoz U."/>
            <person name="Brodie E.L."/>
            <person name="Williams K.H."/>
            <person name="Hubbard S.S."/>
            <person name="Banfield J.F."/>
        </authorList>
    </citation>
    <scope>NUCLEOTIDE SEQUENCE [LARGE SCALE GENOMIC DNA]</scope>
</reference>
<dbReference type="InterPro" id="IPR020084">
    <property type="entry name" value="NUDIX_hydrolase_CS"/>
</dbReference>
<comment type="similarity">
    <text evidence="3 25">Belongs to the Nudix hydrolase family.</text>
</comment>
<dbReference type="GO" id="GO:0046872">
    <property type="term" value="F:metal ion binding"/>
    <property type="evidence" value="ECO:0007669"/>
    <property type="project" value="UniProtKB-KW"/>
</dbReference>
<proteinExistence type="inferred from homology"/>
<dbReference type="EC" id="3.6.1.56" evidence="14"/>
<dbReference type="GO" id="GO:0003723">
    <property type="term" value="F:RNA binding"/>
    <property type="evidence" value="ECO:0007669"/>
    <property type="project" value="UniProtKB-KW"/>
</dbReference>
<dbReference type="GO" id="GO:0008413">
    <property type="term" value="F:8-oxo-7,8-dihydroguanosine triphosphate pyrophosphatase activity"/>
    <property type="evidence" value="ECO:0007669"/>
    <property type="project" value="InterPro"/>
</dbReference>
<comment type="catalytic activity">
    <reaction evidence="10">
        <text>8-oxo-dATP + H2O = 8-oxo-dAMP + diphosphate + H(+)</text>
        <dbReference type="Rhea" id="RHEA:65396"/>
        <dbReference type="ChEBI" id="CHEBI:15377"/>
        <dbReference type="ChEBI" id="CHEBI:15378"/>
        <dbReference type="ChEBI" id="CHEBI:33019"/>
        <dbReference type="ChEBI" id="CHEBI:71361"/>
        <dbReference type="ChEBI" id="CHEBI:172871"/>
    </reaction>
    <physiologicalReaction direction="left-to-right" evidence="10">
        <dbReference type="Rhea" id="RHEA:65397"/>
    </physiologicalReaction>
</comment>
<dbReference type="PROSITE" id="PS00893">
    <property type="entry name" value="NUDIX_BOX"/>
    <property type="match status" value="1"/>
</dbReference>
<feature type="domain" description="Nudix hydrolase" evidence="26">
    <location>
        <begin position="3"/>
        <end position="138"/>
    </location>
</feature>
<comment type="catalytic activity">
    <reaction evidence="11">
        <text>2-oxo-dATP + H2O = 2-oxo-dAMP + diphosphate + H(+)</text>
        <dbReference type="Rhea" id="RHEA:31583"/>
        <dbReference type="ChEBI" id="CHEBI:15377"/>
        <dbReference type="ChEBI" id="CHEBI:15378"/>
        <dbReference type="ChEBI" id="CHEBI:33019"/>
        <dbReference type="ChEBI" id="CHEBI:63212"/>
        <dbReference type="ChEBI" id="CHEBI:77897"/>
        <dbReference type="EC" id="3.6.1.56"/>
    </reaction>
    <physiologicalReaction direction="left-to-right" evidence="11">
        <dbReference type="Rhea" id="RHEA:31584"/>
    </physiologicalReaction>
</comment>
<evidence type="ECO:0000256" key="8">
    <source>
        <dbReference type="ARBA" id="ARBA00022842"/>
    </source>
</evidence>
<evidence type="ECO:0000256" key="2">
    <source>
        <dbReference type="ARBA" id="ARBA00004496"/>
    </source>
</evidence>
<evidence type="ECO:0000256" key="20">
    <source>
        <dbReference type="ARBA" id="ARBA00032071"/>
    </source>
</evidence>
<evidence type="ECO:0000313" key="28">
    <source>
        <dbReference type="Proteomes" id="UP000178367"/>
    </source>
</evidence>
<keyword evidence="5" id="KW-0963">Cytoplasm</keyword>
<dbReference type="Pfam" id="PF00293">
    <property type="entry name" value="NUDIX"/>
    <property type="match status" value="1"/>
</dbReference>
<name>A0A1F5SF13_9BACT</name>
<comment type="subunit">
    <text evidence="4">Monomer.</text>
</comment>
<protein>
    <recommendedName>
        <fullName evidence="15">Oxidized purine nucleoside triphosphate hydrolase</fullName>
        <ecNumber evidence="14">3.6.1.56</ecNumber>
    </recommendedName>
    <alternativeName>
        <fullName evidence="19">2-hydroxy-dATP diphosphatase</fullName>
    </alternativeName>
    <alternativeName>
        <fullName evidence="18">7,8-dihydro-8-oxoguanine triphosphatase</fullName>
    </alternativeName>
    <alternativeName>
        <fullName evidence="17">8-oxo-dGTPase</fullName>
    </alternativeName>
    <alternativeName>
        <fullName evidence="20">Methylated purine nucleoside triphosphate hydrolase</fullName>
    </alternativeName>
    <alternativeName>
        <fullName evidence="16">Nucleoside diphosphate-linked moiety X motif 1</fullName>
    </alternativeName>
</protein>
<dbReference type="SUPFAM" id="SSF55811">
    <property type="entry name" value="Nudix"/>
    <property type="match status" value="1"/>
</dbReference>
<comment type="cofactor">
    <cofactor evidence="1">
        <name>Mg(2+)</name>
        <dbReference type="ChEBI" id="CHEBI:18420"/>
    </cofactor>
</comment>
<sequence length="164" mass="18811">MPQLRNATLVFLIKRSGDKIDRVCLAMKKRGFGVNRWNGVGGKLNPGESIEEAAVRETEEEIGVRVRDLDKRAILEFCFPHNPDWDQAVHVFFAEKWEGEPSESEEMRPEWFEVSELPFSEMWPDDEFWVPAVMNGKLVKAVFRFGEGDVILDKTVTVVDKLLG</sequence>
<dbReference type="PANTHER" id="PTHR43758:SF2">
    <property type="entry name" value="OXIDIZED PURINE NUCLEOSIDE TRIPHOSPHATE HYDROLASE"/>
    <property type="match status" value="1"/>
</dbReference>
<dbReference type="GO" id="GO:0008828">
    <property type="term" value="F:dATP diphosphatase activity"/>
    <property type="evidence" value="ECO:0007669"/>
    <property type="project" value="UniProtKB-EC"/>
</dbReference>
<evidence type="ECO:0000256" key="19">
    <source>
        <dbReference type="ARBA" id="ARBA00031927"/>
    </source>
</evidence>
<evidence type="ECO:0000256" key="18">
    <source>
        <dbReference type="ARBA" id="ARBA00030682"/>
    </source>
</evidence>
<evidence type="ECO:0000256" key="23">
    <source>
        <dbReference type="ARBA" id="ARBA00049032"/>
    </source>
</evidence>
<evidence type="ECO:0000256" key="5">
    <source>
        <dbReference type="ARBA" id="ARBA00022490"/>
    </source>
</evidence>
<dbReference type="GO" id="GO:0042262">
    <property type="term" value="P:DNA protection"/>
    <property type="evidence" value="ECO:0007669"/>
    <property type="project" value="InterPro"/>
</dbReference>
<evidence type="ECO:0000256" key="11">
    <source>
        <dbReference type="ARBA" id="ARBA00024459"/>
    </source>
</evidence>
<comment type="subcellular location">
    <subcellularLocation>
        <location evidence="2">Cytoplasm</location>
    </subcellularLocation>
</comment>
<comment type="catalytic activity">
    <reaction evidence="13">
        <text>2-oxo-ATP + H2O = 2-oxo-AMP + diphosphate + H(+)</text>
        <dbReference type="Rhea" id="RHEA:67392"/>
        <dbReference type="ChEBI" id="CHEBI:15377"/>
        <dbReference type="ChEBI" id="CHEBI:15378"/>
        <dbReference type="ChEBI" id="CHEBI:33019"/>
        <dbReference type="ChEBI" id="CHEBI:71395"/>
        <dbReference type="ChEBI" id="CHEBI:172878"/>
    </reaction>
    <physiologicalReaction direction="left-to-right" evidence="13">
        <dbReference type="Rhea" id="RHEA:67393"/>
    </physiologicalReaction>
</comment>
<evidence type="ECO:0000256" key="14">
    <source>
        <dbReference type="ARBA" id="ARBA00026103"/>
    </source>
</evidence>
<comment type="catalytic activity">
    <reaction evidence="22">
        <text>O(6)-methyl-dGTP + H2O = O(6)-methyl-dGMP + diphosphate + H(+)</text>
        <dbReference type="Rhea" id="RHEA:67600"/>
        <dbReference type="ChEBI" id="CHEBI:15377"/>
        <dbReference type="ChEBI" id="CHEBI:15378"/>
        <dbReference type="ChEBI" id="CHEBI:33019"/>
        <dbReference type="ChEBI" id="CHEBI:169974"/>
        <dbReference type="ChEBI" id="CHEBI:169975"/>
    </reaction>
    <physiologicalReaction direction="left-to-right" evidence="22">
        <dbReference type="Rhea" id="RHEA:67601"/>
    </physiologicalReaction>
</comment>
<evidence type="ECO:0000256" key="15">
    <source>
        <dbReference type="ARBA" id="ARBA00026218"/>
    </source>
</evidence>
<dbReference type="InterPro" id="IPR000086">
    <property type="entry name" value="NUDIX_hydrolase_dom"/>
</dbReference>
<organism evidence="27 28">
    <name type="scientific">Candidatus Falkowbacteria bacterium RIFOXYA2_FULL_47_19</name>
    <dbReference type="NCBI Taxonomy" id="1797994"/>
    <lineage>
        <taxon>Bacteria</taxon>
        <taxon>Candidatus Falkowiibacteriota</taxon>
    </lineage>
</organism>
<evidence type="ECO:0000256" key="12">
    <source>
        <dbReference type="ARBA" id="ARBA00024486"/>
    </source>
</evidence>
<evidence type="ECO:0000256" key="6">
    <source>
        <dbReference type="ARBA" id="ARBA00022723"/>
    </source>
</evidence>
<keyword evidence="9" id="KW-0694">RNA-binding</keyword>
<keyword evidence="6" id="KW-0479">Metal-binding</keyword>
<evidence type="ECO:0000256" key="7">
    <source>
        <dbReference type="ARBA" id="ARBA00022801"/>
    </source>
</evidence>